<dbReference type="EMBL" id="HBIW01010448">
    <property type="protein sequence ID" value="CAE0693475.1"/>
    <property type="molecule type" value="Transcribed_RNA"/>
</dbReference>
<evidence type="ECO:0000256" key="2">
    <source>
        <dbReference type="ARBA" id="ARBA00008779"/>
    </source>
</evidence>
<dbReference type="SUPFAM" id="SSF53649">
    <property type="entry name" value="Alkaline phosphatase-like"/>
    <property type="match status" value="1"/>
</dbReference>
<dbReference type="InterPro" id="IPR035874">
    <property type="entry name" value="IDS"/>
</dbReference>
<keyword evidence="6" id="KW-0106">Calcium</keyword>
<feature type="domain" description="Sulfatase N-terminal" evidence="8">
    <location>
        <begin position="24"/>
        <end position="373"/>
    </location>
</feature>
<gene>
    <name evidence="9" type="ORF">PCAL00307_LOCUS8911</name>
    <name evidence="10" type="ORF">PECAL_1P26830</name>
</gene>
<sequence>MALRLLALTGLTAAAAAVTPQRRKNVLFVISDDLRPELPCYGCDHVLAPRTTALAKESITFTRAYAQQALCAPSRNSFLSGRRPAHTKSWQFVDDFREVGPDWTTLPGAFRKAGYQAVGCGKIFHPGLPPNQDLPYSWDRRMNTTWADWNNPNEPRCPQNTSWCSVEDTERFQDTQIASTALELLTNVTRDERPFFLAVGFRKPHVQWRAPTRAFDAYPPWNVSLASRPKGPQHSVDVAFHVPVHEIDVFTDWRACGGSQALTPAHNYPSECQQAWRRGYYAAVTFVDEQLGVVLDGLTARNRERDTVVVFFGDHGWHLGDQGEWMKMTNYENAVRVPLLVRVPWAPESAGRVVSAPVELVDLFPTLAGLAGVDVSYTSRESQPLDGRDLSPLFFGGAGDDTHVARSVYPRCVANASAAWKHNDCNDTPRRRFSHMGYSTRDERWRFTAWYEWSHLRLAPKGSPVAVELYDHAGDTGTCDGAGGSALEDYEWANVAGDHASVVEAQLARLERLFGIDAPIVDLY</sequence>
<dbReference type="GO" id="GO:0004423">
    <property type="term" value="F:iduronate-2-sulfatase activity"/>
    <property type="evidence" value="ECO:0007669"/>
    <property type="project" value="InterPro"/>
</dbReference>
<evidence type="ECO:0000313" key="9">
    <source>
        <dbReference type="EMBL" id="CAE0693475.1"/>
    </source>
</evidence>
<evidence type="ECO:0000256" key="6">
    <source>
        <dbReference type="ARBA" id="ARBA00022837"/>
    </source>
</evidence>
<evidence type="ECO:0000256" key="3">
    <source>
        <dbReference type="ARBA" id="ARBA00022723"/>
    </source>
</evidence>
<keyword evidence="3" id="KW-0479">Metal-binding</keyword>
<evidence type="ECO:0000256" key="1">
    <source>
        <dbReference type="ARBA" id="ARBA00001913"/>
    </source>
</evidence>
<dbReference type="PANTHER" id="PTHR45953:SF1">
    <property type="entry name" value="IDURONATE 2-SULFATASE"/>
    <property type="match status" value="1"/>
</dbReference>
<name>A0A7S3ZTR0_9STRA</name>
<evidence type="ECO:0000313" key="11">
    <source>
        <dbReference type="Proteomes" id="UP000789595"/>
    </source>
</evidence>
<dbReference type="EMBL" id="CAKKNE010000001">
    <property type="protein sequence ID" value="CAH0366206.1"/>
    <property type="molecule type" value="Genomic_DNA"/>
</dbReference>
<evidence type="ECO:0000256" key="7">
    <source>
        <dbReference type="SAM" id="SignalP"/>
    </source>
</evidence>
<comment type="similarity">
    <text evidence="2">Belongs to the sulfatase family.</text>
</comment>
<accession>A0A7S3ZTR0</accession>
<keyword evidence="11" id="KW-1185">Reference proteome</keyword>
<dbReference type="InterPro" id="IPR017850">
    <property type="entry name" value="Alkaline_phosphatase_core_sf"/>
</dbReference>
<evidence type="ECO:0000256" key="4">
    <source>
        <dbReference type="ARBA" id="ARBA00022729"/>
    </source>
</evidence>
<feature type="signal peptide" evidence="7">
    <location>
        <begin position="1"/>
        <end position="17"/>
    </location>
</feature>
<dbReference type="Pfam" id="PF00884">
    <property type="entry name" value="Sulfatase"/>
    <property type="match status" value="1"/>
</dbReference>
<dbReference type="GO" id="GO:0005737">
    <property type="term" value="C:cytoplasm"/>
    <property type="evidence" value="ECO:0007669"/>
    <property type="project" value="TreeGrafter"/>
</dbReference>
<dbReference type="AlphaFoldDB" id="A0A7S3ZTR0"/>
<reference evidence="9" key="1">
    <citation type="submission" date="2021-01" db="EMBL/GenBank/DDBJ databases">
        <authorList>
            <person name="Corre E."/>
            <person name="Pelletier E."/>
            <person name="Niang G."/>
            <person name="Scheremetjew M."/>
            <person name="Finn R."/>
            <person name="Kale V."/>
            <person name="Holt S."/>
            <person name="Cochrane G."/>
            <person name="Meng A."/>
            <person name="Brown T."/>
            <person name="Cohen L."/>
        </authorList>
    </citation>
    <scope>NUCLEOTIDE SEQUENCE</scope>
    <source>
        <strain evidence="9">CCMP1756</strain>
    </source>
</reference>
<dbReference type="Proteomes" id="UP000789595">
    <property type="component" value="Unassembled WGS sequence"/>
</dbReference>
<feature type="chain" id="PRO_5035593610" description="Sulfatase N-terminal domain-containing protein" evidence="7">
    <location>
        <begin position="18"/>
        <end position="524"/>
    </location>
</feature>
<evidence type="ECO:0000256" key="5">
    <source>
        <dbReference type="ARBA" id="ARBA00022801"/>
    </source>
</evidence>
<evidence type="ECO:0000259" key="8">
    <source>
        <dbReference type="Pfam" id="PF00884"/>
    </source>
</evidence>
<keyword evidence="5" id="KW-0378">Hydrolase</keyword>
<dbReference type="PANTHER" id="PTHR45953">
    <property type="entry name" value="IDURONATE 2-SULFATASE"/>
    <property type="match status" value="1"/>
</dbReference>
<comment type="cofactor">
    <cofactor evidence="1">
        <name>Ca(2+)</name>
        <dbReference type="ChEBI" id="CHEBI:29108"/>
    </cofactor>
</comment>
<organism evidence="9">
    <name type="scientific">Pelagomonas calceolata</name>
    <dbReference type="NCBI Taxonomy" id="35677"/>
    <lineage>
        <taxon>Eukaryota</taxon>
        <taxon>Sar</taxon>
        <taxon>Stramenopiles</taxon>
        <taxon>Ochrophyta</taxon>
        <taxon>Pelagophyceae</taxon>
        <taxon>Pelagomonadales</taxon>
        <taxon>Pelagomonadaceae</taxon>
        <taxon>Pelagomonas</taxon>
    </lineage>
</organism>
<dbReference type="Gene3D" id="3.40.720.10">
    <property type="entry name" value="Alkaline Phosphatase, subunit A"/>
    <property type="match status" value="1"/>
</dbReference>
<dbReference type="InterPro" id="IPR000917">
    <property type="entry name" value="Sulfatase_N"/>
</dbReference>
<protein>
    <recommendedName>
        <fullName evidence="8">Sulfatase N-terminal domain-containing protein</fullName>
    </recommendedName>
</protein>
<proteinExistence type="inferred from homology"/>
<dbReference type="OrthoDB" id="96314at2759"/>
<reference evidence="10" key="2">
    <citation type="submission" date="2021-11" db="EMBL/GenBank/DDBJ databases">
        <authorList>
            <consortium name="Genoscope - CEA"/>
            <person name="William W."/>
        </authorList>
    </citation>
    <scope>NUCLEOTIDE SEQUENCE</scope>
</reference>
<dbReference type="GO" id="GO:0046872">
    <property type="term" value="F:metal ion binding"/>
    <property type="evidence" value="ECO:0007669"/>
    <property type="project" value="UniProtKB-KW"/>
</dbReference>
<evidence type="ECO:0000313" key="10">
    <source>
        <dbReference type="EMBL" id="CAH0366206.1"/>
    </source>
</evidence>
<dbReference type="CDD" id="cd16030">
    <property type="entry name" value="iduronate-2-sulfatase"/>
    <property type="match status" value="1"/>
</dbReference>
<keyword evidence="4 7" id="KW-0732">Signal</keyword>